<keyword evidence="1" id="KW-0472">Membrane</keyword>
<keyword evidence="1" id="KW-1133">Transmembrane helix</keyword>
<dbReference type="AlphaFoldDB" id="A0A330LJC5"/>
<feature type="transmembrane region" description="Helical" evidence="1">
    <location>
        <begin position="256"/>
        <end position="279"/>
    </location>
</feature>
<dbReference type="OrthoDB" id="5703212at2"/>
<reference evidence="3" key="1">
    <citation type="submission" date="2018-05" db="EMBL/GenBank/DDBJ databases">
        <authorList>
            <person name="Cea G.-C."/>
            <person name="William W."/>
        </authorList>
    </citation>
    <scope>NUCLEOTIDE SEQUENCE [LARGE SCALE GENOMIC DNA]</scope>
    <source>
        <strain evidence="3">DB21MT 5</strain>
    </source>
</reference>
<proteinExistence type="predicted"/>
<name>A0A330LJC5_9GAMM</name>
<feature type="transmembrane region" description="Helical" evidence="1">
    <location>
        <begin position="285"/>
        <end position="305"/>
    </location>
</feature>
<organism evidence="2 3">
    <name type="scientific">Moritella yayanosii</name>
    <dbReference type="NCBI Taxonomy" id="69539"/>
    <lineage>
        <taxon>Bacteria</taxon>
        <taxon>Pseudomonadati</taxon>
        <taxon>Pseudomonadota</taxon>
        <taxon>Gammaproteobacteria</taxon>
        <taxon>Alteromonadales</taxon>
        <taxon>Moritellaceae</taxon>
        <taxon>Moritella</taxon>
    </lineage>
</organism>
<dbReference type="RefSeq" id="WP_112711930.1">
    <property type="nucleotide sequence ID" value="NZ_LS483250.1"/>
</dbReference>
<evidence type="ECO:0000313" key="3">
    <source>
        <dbReference type="Proteomes" id="UP000250163"/>
    </source>
</evidence>
<accession>A0A330LJC5</accession>
<keyword evidence="3" id="KW-1185">Reference proteome</keyword>
<evidence type="ECO:0000313" key="2">
    <source>
        <dbReference type="EMBL" id="SQD76689.1"/>
    </source>
</evidence>
<dbReference type="Proteomes" id="UP000250163">
    <property type="component" value="Chromosome MORIYA"/>
</dbReference>
<evidence type="ECO:0000256" key="1">
    <source>
        <dbReference type="SAM" id="Phobius"/>
    </source>
</evidence>
<sequence>MSTILLCNKPIKADALASQCGIDSSMIFGAQCRQPSMLTAYTPYLIGTDPSNAAKSMVNQLTNTANNRELTNIALSFGGDNTLAIADISAKLQALGVGTMGASTSFYGNRVGGFADAVKSYQAALMEYRHVIENKVTNSTIKTAAKQKAMAAFQKMQQGFHRELKAVTGANKSARGTPLTSGTRGTNIARSSRNVAKLNITSQIQTSNLVKFSQHAKFLGGGLAVIDFTSRVGNIHHSYKAGQNWERKMFIESSSFLAATFAGTVAVEVGSAALAFIMVGTPVGWVGLIVGGLTVVGVAAGTAMLTNSLFKENSGDLYDEILNWMNS</sequence>
<dbReference type="KEGG" id="mya:MORIYA_0211"/>
<dbReference type="EMBL" id="LS483250">
    <property type="protein sequence ID" value="SQD76689.1"/>
    <property type="molecule type" value="Genomic_DNA"/>
</dbReference>
<gene>
    <name evidence="2" type="ORF">MORIYA_0211</name>
</gene>
<protein>
    <submittedName>
        <fullName evidence="2">Uncharacterized protein</fullName>
    </submittedName>
</protein>
<keyword evidence="1" id="KW-0812">Transmembrane</keyword>